<evidence type="ECO:0000256" key="7">
    <source>
        <dbReference type="ARBA" id="ARBA00023065"/>
    </source>
</evidence>
<feature type="transmembrane region" description="Helical" evidence="10">
    <location>
        <begin position="319"/>
        <end position="338"/>
    </location>
</feature>
<dbReference type="AlphaFoldDB" id="A0A451B1M1"/>
<feature type="transmembrane region" description="Helical" evidence="10">
    <location>
        <begin position="136"/>
        <end position="154"/>
    </location>
</feature>
<evidence type="ECO:0000256" key="4">
    <source>
        <dbReference type="ARBA" id="ARBA00022475"/>
    </source>
</evidence>
<keyword evidence="3" id="KW-0050">Antiport</keyword>
<sequence length="466" mass="50661">MPGSRLPTTTDIHATLRIFLPLSLTSLGSIGIGITDSMMLGRLSADALGAAGLALSIYIMLFLVGNGVLFPVMVLVSHARGASRSRTMPRIIRQGLWVAGILFVPCLAVLWNLENILLLARQETNLARMAGNYMDYHLWTLLPALTFAVFGFALTAMGRGRVVTRIVWFQLGLNIVLDYGLIFGNFGFPAMGMAGAGLASVMVWSTGHVVFFIILSFHRFYRSGARFRHAWRPRWTIIRQILHLGWPKGLEQIVQSGLFATIALLVGWRLGVGAITSHTIALQVYPVAHVVISWAIASAVTTRVGIASGADDYTEVWRILNAGLLVCFFFLLPLAALLKVFSPWVVMLFLGSELKAQALLPIASPLLVIVAFFVLADGLRLIVGQALNGLSDMKMPALMMGLGHWGLGLPTALLFGLAMGQGILGFWWGLTTGMAAIGIMYLARFRWLVEQLSASAPGNAELFLAR</sequence>
<keyword evidence="5 10" id="KW-0812">Transmembrane</keyword>
<feature type="transmembrane region" description="Helical" evidence="10">
    <location>
        <begin position="397"/>
        <end position="419"/>
    </location>
</feature>
<feature type="transmembrane region" description="Helical" evidence="10">
    <location>
        <begin position="358"/>
        <end position="376"/>
    </location>
</feature>
<gene>
    <name evidence="11" type="ORF">BECKUNK1418G_GA0071005_11044</name>
    <name evidence="12" type="ORF">BECKUNK1418H_GA0071006_10994</name>
</gene>
<evidence type="ECO:0000256" key="1">
    <source>
        <dbReference type="ARBA" id="ARBA00004429"/>
    </source>
</evidence>
<evidence type="ECO:0000256" key="8">
    <source>
        <dbReference type="ARBA" id="ARBA00023136"/>
    </source>
</evidence>
<evidence type="ECO:0000313" key="11">
    <source>
        <dbReference type="EMBL" id="VFK66687.1"/>
    </source>
</evidence>
<feature type="transmembrane region" description="Helical" evidence="10">
    <location>
        <begin position="425"/>
        <end position="443"/>
    </location>
</feature>
<dbReference type="PIRSF" id="PIRSF006603">
    <property type="entry name" value="DinF"/>
    <property type="match status" value="1"/>
</dbReference>
<dbReference type="GO" id="GO:0042910">
    <property type="term" value="F:xenobiotic transmembrane transporter activity"/>
    <property type="evidence" value="ECO:0007669"/>
    <property type="project" value="InterPro"/>
</dbReference>
<evidence type="ECO:0000313" key="12">
    <source>
        <dbReference type="EMBL" id="VFK72162.1"/>
    </source>
</evidence>
<keyword evidence="4" id="KW-1003">Cell membrane</keyword>
<evidence type="ECO:0000256" key="10">
    <source>
        <dbReference type="SAM" id="Phobius"/>
    </source>
</evidence>
<proteinExistence type="predicted"/>
<evidence type="ECO:0000256" key="6">
    <source>
        <dbReference type="ARBA" id="ARBA00022989"/>
    </source>
</evidence>
<keyword evidence="6 10" id="KW-1133">Transmembrane helix</keyword>
<dbReference type="InterPro" id="IPR048279">
    <property type="entry name" value="MdtK-like"/>
</dbReference>
<evidence type="ECO:0000256" key="3">
    <source>
        <dbReference type="ARBA" id="ARBA00022449"/>
    </source>
</evidence>
<feature type="transmembrane region" description="Helical" evidence="10">
    <location>
        <begin position="96"/>
        <end position="113"/>
    </location>
</feature>
<dbReference type="GO" id="GO:0005886">
    <property type="term" value="C:plasma membrane"/>
    <property type="evidence" value="ECO:0007669"/>
    <property type="project" value="UniProtKB-SubCell"/>
</dbReference>
<organism evidence="12">
    <name type="scientific">Candidatus Kentrum sp. UNK</name>
    <dbReference type="NCBI Taxonomy" id="2126344"/>
    <lineage>
        <taxon>Bacteria</taxon>
        <taxon>Pseudomonadati</taxon>
        <taxon>Pseudomonadota</taxon>
        <taxon>Gammaproteobacteria</taxon>
        <taxon>Candidatus Kentrum</taxon>
    </lineage>
</organism>
<feature type="transmembrane region" description="Helical" evidence="10">
    <location>
        <begin position="194"/>
        <end position="217"/>
    </location>
</feature>
<dbReference type="EMBL" id="CAADFZ010000104">
    <property type="protein sequence ID" value="VFK66687.1"/>
    <property type="molecule type" value="Genomic_DNA"/>
</dbReference>
<comment type="subcellular location">
    <subcellularLocation>
        <location evidence="1">Cell inner membrane</location>
        <topology evidence="1">Multi-pass membrane protein</topology>
    </subcellularLocation>
</comment>
<accession>A0A451B1M1</accession>
<evidence type="ECO:0000256" key="2">
    <source>
        <dbReference type="ARBA" id="ARBA00022448"/>
    </source>
</evidence>
<evidence type="ECO:0000256" key="9">
    <source>
        <dbReference type="ARBA" id="ARBA00031636"/>
    </source>
</evidence>
<dbReference type="PANTHER" id="PTHR43298">
    <property type="entry name" value="MULTIDRUG RESISTANCE PROTEIN NORM-RELATED"/>
    <property type="match status" value="1"/>
</dbReference>
<feature type="transmembrane region" description="Helical" evidence="10">
    <location>
        <begin position="166"/>
        <end position="188"/>
    </location>
</feature>
<protein>
    <recommendedName>
        <fullName evidence="9">Multidrug-efflux transporter</fullName>
    </recommendedName>
</protein>
<keyword evidence="7" id="KW-0406">Ion transport</keyword>
<dbReference type="GO" id="GO:0006811">
    <property type="term" value="P:monoatomic ion transport"/>
    <property type="evidence" value="ECO:0007669"/>
    <property type="project" value="UniProtKB-KW"/>
</dbReference>
<dbReference type="Pfam" id="PF01554">
    <property type="entry name" value="MatE"/>
    <property type="match status" value="2"/>
</dbReference>
<keyword evidence="8 10" id="KW-0472">Membrane</keyword>
<dbReference type="EMBL" id="CAADGD010000099">
    <property type="protein sequence ID" value="VFK72162.1"/>
    <property type="molecule type" value="Genomic_DNA"/>
</dbReference>
<name>A0A451B1M1_9GAMM</name>
<reference evidence="12" key="1">
    <citation type="submission" date="2019-02" db="EMBL/GenBank/DDBJ databases">
        <authorList>
            <person name="Gruber-Vodicka R. H."/>
            <person name="Seah K. B. B."/>
        </authorList>
    </citation>
    <scope>NUCLEOTIDE SEQUENCE</scope>
    <source>
        <strain evidence="12">BECK_BY19</strain>
        <strain evidence="11">BECK_BY8</strain>
    </source>
</reference>
<dbReference type="InterPro" id="IPR050222">
    <property type="entry name" value="MATE_MdtK"/>
</dbReference>
<dbReference type="GO" id="GO:0015297">
    <property type="term" value="F:antiporter activity"/>
    <property type="evidence" value="ECO:0007669"/>
    <property type="project" value="UniProtKB-KW"/>
</dbReference>
<feature type="transmembrane region" description="Helical" evidence="10">
    <location>
        <begin position="287"/>
        <end position="307"/>
    </location>
</feature>
<feature type="transmembrane region" description="Helical" evidence="10">
    <location>
        <begin position="12"/>
        <end position="35"/>
    </location>
</feature>
<dbReference type="InterPro" id="IPR002528">
    <property type="entry name" value="MATE_fam"/>
</dbReference>
<dbReference type="NCBIfam" id="TIGR00797">
    <property type="entry name" value="matE"/>
    <property type="match status" value="1"/>
</dbReference>
<feature type="transmembrane region" description="Helical" evidence="10">
    <location>
        <begin position="55"/>
        <end position="76"/>
    </location>
</feature>
<dbReference type="PANTHER" id="PTHR43298:SF2">
    <property type="entry name" value="FMN_FAD EXPORTER YEEO-RELATED"/>
    <property type="match status" value="1"/>
</dbReference>
<feature type="transmembrane region" description="Helical" evidence="10">
    <location>
        <begin position="258"/>
        <end position="281"/>
    </location>
</feature>
<evidence type="ECO:0000256" key="5">
    <source>
        <dbReference type="ARBA" id="ARBA00022692"/>
    </source>
</evidence>
<keyword evidence="2" id="KW-0813">Transport</keyword>